<dbReference type="Proteomes" id="UP000734854">
    <property type="component" value="Unassembled WGS sequence"/>
</dbReference>
<gene>
    <name evidence="2" type="ORF">ZIOFF_056659</name>
</gene>
<dbReference type="SUPFAM" id="SSF81301">
    <property type="entry name" value="Nucleotidyltransferase"/>
    <property type="match status" value="1"/>
</dbReference>
<organism evidence="2 3">
    <name type="scientific">Zingiber officinale</name>
    <name type="common">Ginger</name>
    <name type="synonym">Amomum zingiber</name>
    <dbReference type="NCBI Taxonomy" id="94328"/>
    <lineage>
        <taxon>Eukaryota</taxon>
        <taxon>Viridiplantae</taxon>
        <taxon>Streptophyta</taxon>
        <taxon>Embryophyta</taxon>
        <taxon>Tracheophyta</taxon>
        <taxon>Spermatophyta</taxon>
        <taxon>Magnoliopsida</taxon>
        <taxon>Liliopsida</taxon>
        <taxon>Zingiberales</taxon>
        <taxon>Zingiberaceae</taxon>
        <taxon>Zingiber</taxon>
    </lineage>
</organism>
<proteinExistence type="predicted"/>
<sequence length="344" mass="39257">MKMGQRIPATGRHSHMAEIHDHASDPFMADAQRRTISSGNSQDYIHSIERSKQQNQALSELTFSSFPSNYVEKDIEELDQDSEHETVEELTSMQKLEIEDNYSERKTPGEEGSLVSAEVKKMVALTSISSSKALTRARVPIVKLMDPVTGLSCDICVNNLLAVVNTKLLKDYAQIDERLRQLAFIVKHWATSRRVNETYQGTLSSYASNLKFSLSTASSFLDSPFSSIVVFVRIRGSRSFSFILLASFKLIHFVLTSRKQEKDWTRRIGNDRYLICIEDPFNISHDLGRVVDKYSIKILREEFERAADIMQYEQPCFSAQLPEAKQRINKPFLQTYHGCQAEPK</sequence>
<keyword evidence="3" id="KW-1185">Reference proteome</keyword>
<dbReference type="GO" id="GO:0031123">
    <property type="term" value="P:RNA 3'-end processing"/>
    <property type="evidence" value="ECO:0007669"/>
    <property type="project" value="TreeGrafter"/>
</dbReference>
<dbReference type="CDD" id="cd05402">
    <property type="entry name" value="NT_PAP_TUTase"/>
    <property type="match status" value="1"/>
</dbReference>
<feature type="domain" description="Poly(A) RNA polymerase mitochondrial-like central palm" evidence="1">
    <location>
        <begin position="125"/>
        <end position="174"/>
    </location>
</feature>
<evidence type="ECO:0000313" key="2">
    <source>
        <dbReference type="EMBL" id="KAG6487921.1"/>
    </source>
</evidence>
<dbReference type="EMBL" id="JACMSC010000015">
    <property type="protein sequence ID" value="KAG6487921.1"/>
    <property type="molecule type" value="Genomic_DNA"/>
</dbReference>
<dbReference type="GO" id="GO:0005737">
    <property type="term" value="C:cytoplasm"/>
    <property type="evidence" value="ECO:0007669"/>
    <property type="project" value="UniProtKB-SubCell"/>
</dbReference>
<dbReference type="PANTHER" id="PTHR12271">
    <property type="entry name" value="POLY A POLYMERASE CID PAP -RELATED"/>
    <property type="match status" value="1"/>
</dbReference>
<evidence type="ECO:0000313" key="3">
    <source>
        <dbReference type="Proteomes" id="UP000734854"/>
    </source>
</evidence>
<dbReference type="InterPro" id="IPR043519">
    <property type="entry name" value="NT_sf"/>
</dbReference>
<reference evidence="2 3" key="1">
    <citation type="submission" date="2020-08" db="EMBL/GenBank/DDBJ databases">
        <title>Plant Genome Project.</title>
        <authorList>
            <person name="Zhang R.-G."/>
        </authorList>
    </citation>
    <scope>NUCLEOTIDE SEQUENCE [LARGE SCALE GENOMIC DNA]</scope>
    <source>
        <tissue evidence="2">Rhizome</tissue>
    </source>
</reference>
<dbReference type="Pfam" id="PF22600">
    <property type="entry name" value="MTPAP-like_central"/>
    <property type="match status" value="1"/>
</dbReference>
<protein>
    <recommendedName>
        <fullName evidence="1">Poly(A) RNA polymerase mitochondrial-like central palm domain-containing protein</fullName>
    </recommendedName>
</protein>
<evidence type="ECO:0000259" key="1">
    <source>
        <dbReference type="Pfam" id="PF22600"/>
    </source>
</evidence>
<dbReference type="InterPro" id="IPR054708">
    <property type="entry name" value="MTPAP-like_central"/>
</dbReference>
<dbReference type="SUPFAM" id="SSF81631">
    <property type="entry name" value="PAP/OAS1 substrate-binding domain"/>
    <property type="match status" value="1"/>
</dbReference>
<dbReference type="GO" id="GO:0046872">
    <property type="term" value="F:metal ion binding"/>
    <property type="evidence" value="ECO:0007669"/>
    <property type="project" value="UniProtKB-KW"/>
</dbReference>
<dbReference type="GO" id="GO:0050265">
    <property type="term" value="F:RNA uridylyltransferase activity"/>
    <property type="evidence" value="ECO:0007669"/>
    <property type="project" value="TreeGrafter"/>
</dbReference>
<dbReference type="PANTHER" id="PTHR12271:SF40">
    <property type="entry name" value="POLY(A) RNA POLYMERASE GLD2"/>
    <property type="match status" value="1"/>
</dbReference>
<accession>A0A8J5FIB4</accession>
<dbReference type="Gene3D" id="1.10.1410.10">
    <property type="match status" value="2"/>
</dbReference>
<comment type="caution">
    <text evidence="2">The sequence shown here is derived from an EMBL/GenBank/DDBJ whole genome shotgun (WGS) entry which is preliminary data.</text>
</comment>
<dbReference type="AlphaFoldDB" id="A0A8J5FIB4"/>
<name>A0A8J5FIB4_ZINOF</name>